<organism evidence="4 5">
    <name type="scientific">Paenibacillus chitinolyticus</name>
    <dbReference type="NCBI Taxonomy" id="79263"/>
    <lineage>
        <taxon>Bacteria</taxon>
        <taxon>Bacillati</taxon>
        <taxon>Bacillota</taxon>
        <taxon>Bacilli</taxon>
        <taxon>Bacillales</taxon>
        <taxon>Paenibacillaceae</taxon>
        <taxon>Paenibacillus</taxon>
    </lineage>
</organism>
<dbReference type="InterPro" id="IPR036246">
    <property type="entry name" value="Cyt_c_oxidase_su2a_ba3"/>
</dbReference>
<evidence type="ECO:0000313" key="4">
    <source>
        <dbReference type="EMBL" id="QAV18140.1"/>
    </source>
</evidence>
<evidence type="ECO:0000256" key="1">
    <source>
        <dbReference type="SAM" id="MobiDB-lite"/>
    </source>
</evidence>
<accession>A0A410WUY4</accession>
<evidence type="ECO:0000313" key="6">
    <source>
        <dbReference type="Proteomes" id="UP001527202"/>
    </source>
</evidence>
<reference evidence="3 6" key="2">
    <citation type="submission" date="2022-05" db="EMBL/GenBank/DDBJ databases">
        <title>Genome Sequencing of Bee-Associated Microbes.</title>
        <authorList>
            <person name="Dunlap C."/>
        </authorList>
    </citation>
    <scope>NUCLEOTIDE SEQUENCE [LARGE SCALE GENOMIC DNA]</scope>
    <source>
        <strain evidence="3 6">NRRL B-23120</strain>
    </source>
</reference>
<dbReference type="GeneID" id="95375311"/>
<keyword evidence="2" id="KW-0812">Transmembrane</keyword>
<dbReference type="AlphaFoldDB" id="A0A410WUY4"/>
<gene>
    <name evidence="3" type="ORF">M5X16_25795</name>
    <name evidence="4" type="ORF">PC41400_10895</name>
</gene>
<dbReference type="InterPro" id="IPR012538">
    <property type="entry name" value="Cyt_c_oxidase_su2a"/>
</dbReference>
<dbReference type="Proteomes" id="UP001527202">
    <property type="component" value="Unassembled WGS sequence"/>
</dbReference>
<reference evidence="4 5" key="1">
    <citation type="submission" date="2018-01" db="EMBL/GenBank/DDBJ databases">
        <title>The whole genome sequencing and assembly of Paenibacillus chitinolyticus KCCM 41400 strain.</title>
        <authorList>
            <person name="Kim J.-Y."/>
            <person name="Park M.-K."/>
            <person name="Lee Y.-J."/>
            <person name="Yi H."/>
            <person name="Bahn Y.-S."/>
            <person name="Kim J.F."/>
            <person name="Lee D.-W."/>
        </authorList>
    </citation>
    <scope>NUCLEOTIDE SEQUENCE [LARGE SCALE GENOMIC DNA]</scope>
    <source>
        <strain evidence="4 5">KCCM 41400</strain>
    </source>
</reference>
<feature type="region of interest" description="Disordered" evidence="1">
    <location>
        <begin position="1"/>
        <end position="25"/>
    </location>
</feature>
<evidence type="ECO:0000313" key="3">
    <source>
        <dbReference type="EMBL" id="MCY9599177.1"/>
    </source>
</evidence>
<dbReference type="KEGG" id="pchi:PC41400_10895"/>
<proteinExistence type="predicted"/>
<protein>
    <submittedName>
        <fullName evidence="4">Cytochrome c oxidase subunit 2A</fullName>
    </submittedName>
</protein>
<dbReference type="SUPFAM" id="SSF81473">
    <property type="entry name" value="Bacterial ba3 type cytochrome c oxidase subunit IIa"/>
    <property type="match status" value="1"/>
</dbReference>
<dbReference type="EMBL" id="JAMDMJ010000040">
    <property type="protein sequence ID" value="MCY9599177.1"/>
    <property type="molecule type" value="Genomic_DNA"/>
</dbReference>
<dbReference type="RefSeq" id="WP_009677255.1">
    <property type="nucleotide sequence ID" value="NZ_BQWH01000008.1"/>
</dbReference>
<sequence>MAKLAPAKEKQDIKPAPQSGANEKEPELKGAFASVMILGAFILITWFGVFALYLIRS</sequence>
<dbReference type="Pfam" id="PF08113">
    <property type="entry name" value="CoxIIa"/>
    <property type="match status" value="1"/>
</dbReference>
<feature type="transmembrane region" description="Helical" evidence="2">
    <location>
        <begin position="31"/>
        <end position="55"/>
    </location>
</feature>
<keyword evidence="2" id="KW-1133">Transmembrane helix</keyword>
<feature type="compositionally biased region" description="Basic and acidic residues" evidence="1">
    <location>
        <begin position="1"/>
        <end position="13"/>
    </location>
</feature>
<name>A0A410WUY4_9BACL</name>
<evidence type="ECO:0000313" key="5">
    <source>
        <dbReference type="Proteomes" id="UP000288943"/>
    </source>
</evidence>
<dbReference type="Proteomes" id="UP000288943">
    <property type="component" value="Chromosome"/>
</dbReference>
<keyword evidence="6" id="KW-1185">Reference proteome</keyword>
<dbReference type="EMBL" id="CP026520">
    <property type="protein sequence ID" value="QAV18140.1"/>
    <property type="molecule type" value="Genomic_DNA"/>
</dbReference>
<dbReference type="OrthoDB" id="2418411at2"/>
<evidence type="ECO:0000256" key="2">
    <source>
        <dbReference type="SAM" id="Phobius"/>
    </source>
</evidence>
<keyword evidence="2" id="KW-0472">Membrane</keyword>